<dbReference type="AlphaFoldDB" id="A0A1L3LJ93"/>
<dbReference type="InterPro" id="IPR029068">
    <property type="entry name" value="Glyas_Bleomycin-R_OHBP_Dase"/>
</dbReference>
<dbReference type="RefSeq" id="WP_064252085.1">
    <property type="nucleotide sequence ID" value="NZ_CP013107.1"/>
</dbReference>
<dbReference type="EMBL" id="CP013107">
    <property type="protein sequence ID" value="APG90116.1"/>
    <property type="molecule type" value="Genomic_DNA"/>
</dbReference>
<keyword evidence="1" id="KW-0560">Oxidoreductase</keyword>
<dbReference type="PANTHER" id="PTHR35006">
    <property type="entry name" value="GLYOXALASE FAMILY PROTEIN (AFU_ORTHOLOGUE AFUA_5G14830)"/>
    <property type="match status" value="1"/>
</dbReference>
<dbReference type="PROSITE" id="PS51819">
    <property type="entry name" value="VOC"/>
    <property type="match status" value="1"/>
</dbReference>
<dbReference type="Gene3D" id="3.10.180.10">
    <property type="entry name" value="2,3-Dihydroxybiphenyl 1,2-Dioxygenase, domain 1"/>
    <property type="match status" value="1"/>
</dbReference>
<dbReference type="InterPro" id="IPR037523">
    <property type="entry name" value="VOC_core"/>
</dbReference>
<dbReference type="KEGG" id="same:SAMCFNEI73_Ch0793"/>
<proteinExistence type="predicted"/>
<dbReference type="GO" id="GO:0051213">
    <property type="term" value="F:dioxygenase activity"/>
    <property type="evidence" value="ECO:0007669"/>
    <property type="project" value="UniProtKB-KW"/>
</dbReference>
<dbReference type="PANTHER" id="PTHR35006:SF1">
    <property type="entry name" value="BLL2941 PROTEIN"/>
    <property type="match status" value="1"/>
</dbReference>
<organism evidence="1 2">
    <name type="scientific">Sinorhizobium americanum</name>
    <dbReference type="NCBI Taxonomy" id="194963"/>
    <lineage>
        <taxon>Bacteria</taxon>
        <taxon>Pseudomonadati</taxon>
        <taxon>Pseudomonadota</taxon>
        <taxon>Alphaproteobacteria</taxon>
        <taxon>Hyphomicrobiales</taxon>
        <taxon>Rhizobiaceae</taxon>
        <taxon>Sinorhizobium/Ensifer group</taxon>
        <taxon>Sinorhizobium</taxon>
    </lineage>
</organism>
<name>A0A1L3LJ93_9HYPH</name>
<dbReference type="CDD" id="cd07262">
    <property type="entry name" value="VOC_like"/>
    <property type="match status" value="1"/>
</dbReference>
<protein>
    <submittedName>
        <fullName evidence="1">Glyoxalase/bleomycin resistance protein/dioxygenase</fullName>
    </submittedName>
</protein>
<sequence length="127" mass="13800">MLLYVTVGTNDLERAGAFYDPVVATLGFRRQRWDETEIGYGADGDVRVRFWVVTPFNREPATCGNGVSIALVAETRSAVDAFHAVALASGGTDEGAPGLRPFHAHFYGAWVRDLDGNKIAAVCERPE</sequence>
<gene>
    <name evidence="1" type="ORF">SAMCFNEI73_Ch0793</name>
</gene>
<dbReference type="SUPFAM" id="SSF54593">
    <property type="entry name" value="Glyoxalase/Bleomycin resistance protein/Dihydroxybiphenyl dioxygenase"/>
    <property type="match status" value="1"/>
</dbReference>
<dbReference type="STRING" id="194963.SAMCFNEI73_Ch0793"/>
<keyword evidence="1" id="KW-0223">Dioxygenase</keyword>
<reference evidence="1 2" key="1">
    <citation type="submission" date="2015-10" db="EMBL/GenBank/DDBJ databases">
        <title>Genomic differences between typical nodule nitrogen-fixing rhizobial strains and those coming from bean seeds.</title>
        <authorList>
            <person name="Peralta H."/>
            <person name="Aguilar-Vera A."/>
            <person name="Diaz R."/>
            <person name="Mora Y."/>
            <person name="Martinez-Batallar G."/>
            <person name="Salazar E."/>
            <person name="Vargas-Lagunas C."/>
            <person name="Encarnacion S."/>
            <person name="Girard L."/>
            <person name="Mora J."/>
        </authorList>
    </citation>
    <scope>NUCLEOTIDE SEQUENCE [LARGE SCALE GENOMIC DNA]</scope>
    <source>
        <strain evidence="1 2">CFNEI 73</strain>
    </source>
</reference>
<accession>A0A1L3LJ93</accession>
<evidence type="ECO:0000313" key="1">
    <source>
        <dbReference type="EMBL" id="APG90116.1"/>
    </source>
</evidence>
<keyword evidence="2" id="KW-1185">Reference proteome</keyword>
<dbReference type="Proteomes" id="UP000182306">
    <property type="component" value="Chromosome"/>
</dbReference>
<evidence type="ECO:0000313" key="2">
    <source>
        <dbReference type="Proteomes" id="UP000182306"/>
    </source>
</evidence>
<dbReference type="OrthoDB" id="9807407at2"/>